<dbReference type="HAMAP" id="MF_01897">
    <property type="entry name" value="GyrA"/>
    <property type="match status" value="1"/>
</dbReference>
<feature type="coiled-coil region" evidence="11">
    <location>
        <begin position="441"/>
        <end position="475"/>
    </location>
</feature>
<dbReference type="Gene3D" id="1.10.268.10">
    <property type="entry name" value="Topoisomerase, domain 3"/>
    <property type="match status" value="1"/>
</dbReference>
<evidence type="ECO:0000256" key="10">
    <source>
        <dbReference type="PROSITE-ProRule" id="PRU01384"/>
    </source>
</evidence>
<dbReference type="InterPro" id="IPR013760">
    <property type="entry name" value="Topo_IIA-like_dom_sf"/>
</dbReference>
<dbReference type="NCBIfam" id="TIGR01063">
    <property type="entry name" value="gyrA"/>
    <property type="match status" value="1"/>
</dbReference>
<dbReference type="SMART" id="SM00434">
    <property type="entry name" value="TOP4c"/>
    <property type="match status" value="1"/>
</dbReference>
<dbReference type="STRING" id="400055.SAMN04490243_2181"/>
<sequence length="851" mass="95637">MAEGEKLIPINIEDEMKSAYIDYSMSVIVSRALPDVRDGLKPVHRRVLYGMHELGVRANSSHKKSARIVGEVLGKYHPHGDSSVYDTMVRMAQEWSLRYMLVDGQGNFGSIDGDSPAAMRYTEARMQKIAEEMLSDIDKETVDHQLNFDDSLEEPVVLPTRIPNLLVNGTSGIAVGMATNMPPHNLSEVVDGTIAYIDNRDIEVEGLMEHVKAPDFPTGGIIYGYEGVKEAFMTGRGRVVMRAKAEFEEVQGRECIIVTEIPYQVNKADMIKKTVDLINDKKIEGISNIRDESNRKGMRIVYILKRDAIPNIVLNTLYKYTALQSSFSVNNIALVEGRPQLLNLKELIGHFVDHRHDVVVRRTRYELKKAEDRAHILEGLIIASDNIDEVIAIIRGSSNAEEARENLMKRFELTEVQARAIVEMRLRQLTGLEQDKLRTEYDETIARIADLKDILEREERRMDIIKEELLEVKEKYGDTRRSEINYAGGDLSIEDMIPDEQVVITISHAGYIKRTPLTEYKTQNRGGVGQKASATRNEDFLEHLFVSTNHQYMLFFTQKGQCYWLRVFEIPEGSRTSKGRAIQNLINIAQDDKVKAFICTRDLKDEEYVNSHYVIMATKKGVVKKTSLEQYSRPRQNGIIAINIREEDELLEAKLTTGSSQIFLGLKSGKAIRFEESKTRPMGRNASGVRGITLASDDDEVIGMVSVHNFDEDILVVSENGYGKRSSIEDYRITNRGGKGVKTISISDKTGGLVAIKNVSDSDDLMIINKSGIAIRMSVEDLRTMGRATQGVRLINLKGDDSIAAVAKVMKDEDELDETELHNIEVQTEDGTALDNTATESEDSGEESGED</sequence>
<comment type="catalytic activity">
    <reaction evidence="1 9 10">
        <text>ATP-dependent breakage, passage and rejoining of double-stranded DNA.</text>
        <dbReference type="EC" id="5.6.2.2"/>
    </reaction>
</comment>
<keyword evidence="5 9" id="KW-0799">Topoisomerase</keyword>
<dbReference type="SUPFAM" id="SSF56719">
    <property type="entry name" value="Type II DNA topoisomerase"/>
    <property type="match status" value="1"/>
</dbReference>
<dbReference type="Gene3D" id="3.30.1360.40">
    <property type="match status" value="1"/>
</dbReference>
<dbReference type="Gene3D" id="2.120.10.90">
    <property type="entry name" value="DNA gyrase/topoisomerase IV, subunit A, C-terminal"/>
    <property type="match status" value="1"/>
</dbReference>
<dbReference type="FunFam" id="3.90.199.10:FF:000001">
    <property type="entry name" value="DNA gyrase subunit A"/>
    <property type="match status" value="1"/>
</dbReference>
<dbReference type="FunFam" id="1.10.268.10:FF:000001">
    <property type="entry name" value="DNA gyrase subunit A"/>
    <property type="match status" value="1"/>
</dbReference>
<accession>A0A1I6H3A7</accession>
<proteinExistence type="inferred from homology"/>
<evidence type="ECO:0000256" key="1">
    <source>
        <dbReference type="ARBA" id="ARBA00000185"/>
    </source>
</evidence>
<dbReference type="GO" id="GO:0005524">
    <property type="term" value="F:ATP binding"/>
    <property type="evidence" value="ECO:0007669"/>
    <property type="project" value="UniProtKB-UniRule"/>
</dbReference>
<dbReference type="Proteomes" id="UP000199534">
    <property type="component" value="Unassembled WGS sequence"/>
</dbReference>
<comment type="function">
    <text evidence="9">A type II topoisomerase that negatively supercoils closed circular double-stranded (ds) DNA in an ATP-dependent manner to modulate DNA topology and maintain chromosomes in an underwound state. Negative supercoiling favors strand separation, and DNA replication, transcription, recombination and repair, all of which involve strand separation. Also able to catalyze the interconversion of other topological isomers of dsDNA rings, including catenanes and knotted rings. Type II topoisomerases break and join 2 DNA strands simultaneously in an ATP-dependent manner.</text>
</comment>
<dbReference type="PANTHER" id="PTHR43493">
    <property type="entry name" value="DNA GYRASE/TOPOISOMERASE SUBUNIT A"/>
    <property type="match status" value="1"/>
</dbReference>
<dbReference type="InterPro" id="IPR006691">
    <property type="entry name" value="GyrA/parC_rep"/>
</dbReference>
<feature type="compositionally biased region" description="Acidic residues" evidence="12">
    <location>
        <begin position="840"/>
        <end position="851"/>
    </location>
</feature>
<comment type="subunit">
    <text evidence="8">Heterotetramer composed of ParC and ParE.</text>
</comment>
<keyword evidence="9" id="KW-0963">Cytoplasm</keyword>
<dbReference type="PANTHER" id="PTHR43493:SF5">
    <property type="entry name" value="DNA GYRASE SUBUNIT A, CHLOROPLASTIC_MITOCHONDRIAL"/>
    <property type="match status" value="1"/>
</dbReference>
<dbReference type="Gene3D" id="3.90.199.10">
    <property type="entry name" value="Topoisomerase II, domain 5"/>
    <property type="match status" value="1"/>
</dbReference>
<evidence type="ECO:0000259" key="13">
    <source>
        <dbReference type="PROSITE" id="PS52040"/>
    </source>
</evidence>
<dbReference type="OrthoDB" id="9806486at2"/>
<dbReference type="GO" id="GO:0006261">
    <property type="term" value="P:DNA-templated DNA replication"/>
    <property type="evidence" value="ECO:0007669"/>
    <property type="project" value="UniProtKB-UniRule"/>
</dbReference>
<dbReference type="EC" id="5.6.2.2" evidence="9"/>
<evidence type="ECO:0000256" key="9">
    <source>
        <dbReference type="HAMAP-Rule" id="MF_01897"/>
    </source>
</evidence>
<dbReference type="GO" id="GO:0009330">
    <property type="term" value="C:DNA topoisomerase type II (double strand cut, ATP-hydrolyzing) complex"/>
    <property type="evidence" value="ECO:0007669"/>
    <property type="project" value="TreeGrafter"/>
</dbReference>
<dbReference type="InterPro" id="IPR050220">
    <property type="entry name" value="Type_II_DNA_Topoisomerases"/>
</dbReference>
<evidence type="ECO:0000313" key="14">
    <source>
        <dbReference type="EMBL" id="SFR48888.1"/>
    </source>
</evidence>
<gene>
    <name evidence="9" type="primary">gyrA</name>
    <name evidence="14" type="ORF">SAMN04490243_2181</name>
</gene>
<keyword evidence="15" id="KW-1185">Reference proteome</keyword>
<dbReference type="FunFam" id="3.30.1360.40:FF:000002">
    <property type="entry name" value="DNA gyrase subunit A"/>
    <property type="match status" value="1"/>
</dbReference>
<dbReference type="InterPro" id="IPR035516">
    <property type="entry name" value="Gyrase/topoIV_suA_C"/>
</dbReference>
<protein>
    <recommendedName>
        <fullName evidence="9">DNA gyrase subunit A</fullName>
        <ecNumber evidence="9">5.6.2.2</ecNumber>
    </recommendedName>
</protein>
<feature type="short sequence motif" description="GyrA-box" evidence="9">
    <location>
        <begin position="523"/>
        <end position="529"/>
    </location>
</feature>
<dbReference type="InterPro" id="IPR013757">
    <property type="entry name" value="Topo_IIA_A_a_sf"/>
</dbReference>
<reference evidence="14 15" key="1">
    <citation type="submission" date="2016-10" db="EMBL/GenBank/DDBJ databases">
        <authorList>
            <person name="de Groot N.N."/>
        </authorList>
    </citation>
    <scope>NUCLEOTIDE SEQUENCE [LARGE SCALE GENOMIC DNA]</scope>
    <source>
        <strain evidence="14 15">DSM 21019</strain>
    </source>
</reference>
<keyword evidence="11" id="KW-0175">Coiled coil</keyword>
<evidence type="ECO:0000256" key="7">
    <source>
        <dbReference type="ARBA" id="ARBA00023235"/>
    </source>
</evidence>
<evidence type="ECO:0000256" key="3">
    <source>
        <dbReference type="ARBA" id="ARBA00022741"/>
    </source>
</evidence>
<dbReference type="NCBIfam" id="NF004043">
    <property type="entry name" value="PRK05560.1"/>
    <property type="match status" value="1"/>
</dbReference>
<evidence type="ECO:0000256" key="12">
    <source>
        <dbReference type="SAM" id="MobiDB-lite"/>
    </source>
</evidence>
<dbReference type="AlphaFoldDB" id="A0A1I6H3A7"/>
<keyword evidence="6 9" id="KW-0238">DNA-binding</keyword>
<comment type="subcellular location">
    <subcellularLocation>
        <location evidence="9">Cytoplasm</location>
    </subcellularLocation>
</comment>
<feature type="domain" description="Topo IIA-type catalytic" evidence="13">
    <location>
        <begin position="33"/>
        <end position="496"/>
    </location>
</feature>
<feature type="active site" description="O-(5'-phospho-DNA)-tyrosine intermediate" evidence="9 10">
    <location>
        <position position="121"/>
    </location>
</feature>
<dbReference type="PROSITE" id="PS52040">
    <property type="entry name" value="TOPO_IIA"/>
    <property type="match status" value="1"/>
</dbReference>
<keyword evidence="4 9" id="KW-0067">ATP-binding</keyword>
<dbReference type="RefSeq" id="WP_092982612.1">
    <property type="nucleotide sequence ID" value="NZ_FOYQ01000002.1"/>
</dbReference>
<dbReference type="Pfam" id="PF00521">
    <property type="entry name" value="DNA_topoisoIV"/>
    <property type="match status" value="1"/>
</dbReference>
<organism evidence="14 15">
    <name type="scientific">Robiginitalea myxolifaciens</name>
    <dbReference type="NCBI Taxonomy" id="400055"/>
    <lineage>
        <taxon>Bacteria</taxon>
        <taxon>Pseudomonadati</taxon>
        <taxon>Bacteroidota</taxon>
        <taxon>Flavobacteriia</taxon>
        <taxon>Flavobacteriales</taxon>
        <taxon>Flavobacteriaceae</taxon>
        <taxon>Robiginitalea</taxon>
    </lineage>
</organism>
<dbReference type="InterPro" id="IPR002205">
    <property type="entry name" value="Topo_IIA_dom_A"/>
</dbReference>
<evidence type="ECO:0000256" key="6">
    <source>
        <dbReference type="ARBA" id="ARBA00023125"/>
    </source>
</evidence>
<dbReference type="FunFam" id="2.120.10.90:FF:000005">
    <property type="entry name" value="DNA topoisomerase 4 subunit A"/>
    <property type="match status" value="1"/>
</dbReference>
<keyword evidence="3 9" id="KW-0547">Nucleotide-binding</keyword>
<evidence type="ECO:0000256" key="11">
    <source>
        <dbReference type="SAM" id="Coils"/>
    </source>
</evidence>
<evidence type="ECO:0000256" key="5">
    <source>
        <dbReference type="ARBA" id="ARBA00023029"/>
    </source>
</evidence>
<evidence type="ECO:0000256" key="8">
    <source>
        <dbReference type="ARBA" id="ARBA00063644"/>
    </source>
</evidence>
<dbReference type="GO" id="GO:0006265">
    <property type="term" value="P:DNA topological change"/>
    <property type="evidence" value="ECO:0007669"/>
    <property type="project" value="UniProtKB-UniRule"/>
</dbReference>
<feature type="region of interest" description="Disordered" evidence="12">
    <location>
        <begin position="814"/>
        <end position="851"/>
    </location>
</feature>
<feature type="compositionally biased region" description="Polar residues" evidence="12">
    <location>
        <begin position="825"/>
        <end position="839"/>
    </location>
</feature>
<dbReference type="InterPro" id="IPR005743">
    <property type="entry name" value="GyrA"/>
</dbReference>
<dbReference type="GO" id="GO:0003677">
    <property type="term" value="F:DNA binding"/>
    <property type="evidence" value="ECO:0007669"/>
    <property type="project" value="UniProtKB-UniRule"/>
</dbReference>
<dbReference type="SUPFAM" id="SSF101904">
    <property type="entry name" value="GyrA/ParC C-terminal domain-like"/>
    <property type="match status" value="1"/>
</dbReference>
<name>A0A1I6H3A7_9FLAO</name>
<dbReference type="InterPro" id="IPR013758">
    <property type="entry name" value="Topo_IIA_A/C_ab"/>
</dbReference>
<dbReference type="Pfam" id="PF03989">
    <property type="entry name" value="DNA_gyraseA_C"/>
    <property type="match status" value="6"/>
</dbReference>
<comment type="similarity">
    <text evidence="2 9">Belongs to the type II topoisomerase GyrA/ParC subunit family.</text>
</comment>
<dbReference type="CDD" id="cd00187">
    <property type="entry name" value="TOP4c"/>
    <property type="match status" value="1"/>
</dbReference>
<dbReference type="NCBIfam" id="NF004044">
    <property type="entry name" value="PRK05561.1"/>
    <property type="match status" value="1"/>
</dbReference>
<dbReference type="GO" id="GO:0005694">
    <property type="term" value="C:chromosome"/>
    <property type="evidence" value="ECO:0007669"/>
    <property type="project" value="InterPro"/>
</dbReference>
<evidence type="ECO:0000256" key="4">
    <source>
        <dbReference type="ARBA" id="ARBA00022840"/>
    </source>
</evidence>
<keyword evidence="7 9" id="KW-0413">Isomerase</keyword>
<dbReference type="EMBL" id="FOYQ01000002">
    <property type="protein sequence ID" value="SFR48888.1"/>
    <property type="molecule type" value="Genomic_DNA"/>
</dbReference>
<evidence type="ECO:0000256" key="2">
    <source>
        <dbReference type="ARBA" id="ARBA00008263"/>
    </source>
</evidence>
<comment type="miscellaneous">
    <text evidence="9">Few gyrases are as efficient as E.coli at forming negative supercoils. Not all organisms have 2 type II topoisomerases; in organisms with a single type II topoisomerase this enzyme also has to decatenate newly replicated chromosomes.</text>
</comment>
<dbReference type="GO" id="GO:0034335">
    <property type="term" value="F:DNA negative supercoiling activity"/>
    <property type="evidence" value="ECO:0007669"/>
    <property type="project" value="UniProtKB-ARBA"/>
</dbReference>
<comment type="subunit">
    <text evidence="9">Heterotetramer, composed of two GyrA and two GyrB chains. In the heterotetramer, GyrA contains the active site tyrosine that forms a transient covalent intermediate with DNA, while GyrB binds cofactors and catalyzes ATP hydrolysis.</text>
</comment>
<dbReference type="GO" id="GO:0005737">
    <property type="term" value="C:cytoplasm"/>
    <property type="evidence" value="ECO:0007669"/>
    <property type="project" value="UniProtKB-SubCell"/>
</dbReference>
<evidence type="ECO:0000313" key="15">
    <source>
        <dbReference type="Proteomes" id="UP000199534"/>
    </source>
</evidence>